<evidence type="ECO:0000313" key="6">
    <source>
        <dbReference type="EMBL" id="AEE52689.1"/>
    </source>
</evidence>
<keyword evidence="7" id="KW-1185">Reference proteome</keyword>
<dbReference type="Proteomes" id="UP000008461">
    <property type="component" value="Chromosome"/>
</dbReference>
<dbReference type="SUPFAM" id="SSF49313">
    <property type="entry name" value="Cadherin-like"/>
    <property type="match status" value="1"/>
</dbReference>
<dbReference type="Pfam" id="PF19408">
    <property type="entry name" value="PKD_6"/>
    <property type="match status" value="1"/>
</dbReference>
<evidence type="ECO:0000313" key="7">
    <source>
        <dbReference type="Proteomes" id="UP000008461"/>
    </source>
</evidence>
<name>F4KZ02_HALH1</name>
<organism evidence="6 7">
    <name type="scientific">Haliscomenobacter hydrossis (strain ATCC 27775 / DSM 1100 / LMG 10767 / O)</name>
    <dbReference type="NCBI Taxonomy" id="760192"/>
    <lineage>
        <taxon>Bacteria</taxon>
        <taxon>Pseudomonadati</taxon>
        <taxon>Bacteroidota</taxon>
        <taxon>Saprospiria</taxon>
        <taxon>Saprospirales</taxon>
        <taxon>Haliscomenobacteraceae</taxon>
        <taxon>Haliscomenobacter</taxon>
    </lineage>
</organism>
<keyword evidence="2" id="KW-0472">Membrane</keyword>
<feature type="domain" description="PKD-like" evidence="4">
    <location>
        <begin position="367"/>
        <end position="447"/>
    </location>
</feature>
<evidence type="ECO:0000259" key="5">
    <source>
        <dbReference type="Pfam" id="PF21722"/>
    </source>
</evidence>
<dbReference type="InterPro" id="IPR015919">
    <property type="entry name" value="Cadherin-like_sf"/>
</dbReference>
<feature type="domain" description="PKD-like" evidence="3">
    <location>
        <begin position="767"/>
        <end position="858"/>
    </location>
</feature>
<keyword evidence="2" id="KW-0812">Transmembrane</keyword>
<feature type="compositionally biased region" description="Gly residues" evidence="1">
    <location>
        <begin position="200"/>
        <end position="224"/>
    </location>
</feature>
<dbReference type="InterPro" id="IPR045829">
    <property type="entry name" value="PKD_6"/>
</dbReference>
<feature type="region of interest" description="Disordered" evidence="1">
    <location>
        <begin position="174"/>
        <end position="256"/>
    </location>
</feature>
<reference evidence="6 7" key="1">
    <citation type="journal article" date="2011" name="Stand. Genomic Sci.">
        <title>Complete genome sequence of Haliscomenobacter hydrossis type strain (O).</title>
        <authorList>
            <consortium name="US DOE Joint Genome Institute (JGI-PGF)"/>
            <person name="Daligault H."/>
            <person name="Lapidus A."/>
            <person name="Zeytun A."/>
            <person name="Nolan M."/>
            <person name="Lucas S."/>
            <person name="Del Rio T.G."/>
            <person name="Tice H."/>
            <person name="Cheng J.F."/>
            <person name="Tapia R."/>
            <person name="Han C."/>
            <person name="Goodwin L."/>
            <person name="Pitluck S."/>
            <person name="Liolios K."/>
            <person name="Pagani I."/>
            <person name="Ivanova N."/>
            <person name="Huntemann M."/>
            <person name="Mavromatis K."/>
            <person name="Mikhailova N."/>
            <person name="Pati A."/>
            <person name="Chen A."/>
            <person name="Palaniappan K."/>
            <person name="Land M."/>
            <person name="Hauser L."/>
            <person name="Brambilla E.M."/>
            <person name="Rohde M."/>
            <person name="Verbarg S."/>
            <person name="Goker M."/>
            <person name="Bristow J."/>
            <person name="Eisen J.A."/>
            <person name="Markowitz V."/>
            <person name="Hugenholtz P."/>
            <person name="Kyrpides N.C."/>
            <person name="Klenk H.P."/>
            <person name="Woyke T."/>
        </authorList>
    </citation>
    <scope>NUCLEOTIDE SEQUENCE [LARGE SCALE GENOMIC DNA]</scope>
    <source>
        <strain evidence="7">ATCC 27775 / DSM 1100 / LMG 10767 / O</strain>
    </source>
</reference>
<dbReference type="KEGG" id="hhy:Halhy_4857"/>
<dbReference type="Pfam" id="PF19406">
    <property type="entry name" value="PKD_5"/>
    <property type="match status" value="1"/>
</dbReference>
<feature type="compositionally biased region" description="Low complexity" evidence="1">
    <location>
        <begin position="247"/>
        <end position="256"/>
    </location>
</feature>
<dbReference type="InterPro" id="IPR013783">
    <property type="entry name" value="Ig-like_fold"/>
</dbReference>
<dbReference type="EMBL" id="CP002691">
    <property type="protein sequence ID" value="AEE52689.1"/>
    <property type="molecule type" value="Genomic_DNA"/>
</dbReference>
<evidence type="ECO:0000259" key="3">
    <source>
        <dbReference type="Pfam" id="PF19406"/>
    </source>
</evidence>
<dbReference type="Pfam" id="PF21722">
    <property type="entry name" value="Gly_rich_2"/>
    <property type="match status" value="1"/>
</dbReference>
<evidence type="ECO:0000256" key="2">
    <source>
        <dbReference type="SAM" id="Phobius"/>
    </source>
</evidence>
<dbReference type="GO" id="GO:0005509">
    <property type="term" value="F:calcium ion binding"/>
    <property type="evidence" value="ECO:0007669"/>
    <property type="project" value="InterPro"/>
</dbReference>
<evidence type="ECO:0000259" key="4">
    <source>
        <dbReference type="Pfam" id="PF19408"/>
    </source>
</evidence>
<feature type="compositionally biased region" description="Low complexity" evidence="1">
    <location>
        <begin position="182"/>
        <end position="199"/>
    </location>
</feature>
<dbReference type="InterPro" id="IPR045828">
    <property type="entry name" value="PKD_Bacteroidetes"/>
</dbReference>
<proteinExistence type="predicted"/>
<dbReference type="STRING" id="760192.Halhy_4857"/>
<dbReference type="Gene3D" id="2.60.40.10">
    <property type="entry name" value="Immunoglobulins"/>
    <property type="match status" value="1"/>
</dbReference>
<dbReference type="HOGENOM" id="CLU_243941_0_0_10"/>
<dbReference type="Pfam" id="PF05345">
    <property type="entry name" value="He_PIG"/>
    <property type="match status" value="1"/>
</dbReference>
<reference key="2">
    <citation type="submission" date="2011-04" db="EMBL/GenBank/DDBJ databases">
        <title>Complete sequence of chromosome of Haliscomenobacter hydrossis DSM 1100.</title>
        <authorList>
            <consortium name="US DOE Joint Genome Institute (JGI-PGF)"/>
            <person name="Lucas S."/>
            <person name="Han J."/>
            <person name="Lapidus A."/>
            <person name="Bruce D."/>
            <person name="Goodwin L."/>
            <person name="Pitluck S."/>
            <person name="Peters L."/>
            <person name="Kyrpides N."/>
            <person name="Mavromatis K."/>
            <person name="Ivanova N."/>
            <person name="Ovchinnikova G."/>
            <person name="Pagani I."/>
            <person name="Daligault H."/>
            <person name="Detter J.C."/>
            <person name="Han C."/>
            <person name="Land M."/>
            <person name="Hauser L."/>
            <person name="Markowitz V."/>
            <person name="Cheng J.-F."/>
            <person name="Hugenholtz P."/>
            <person name="Woyke T."/>
            <person name="Wu D."/>
            <person name="Verbarg S."/>
            <person name="Frueling A."/>
            <person name="Brambilla E."/>
            <person name="Klenk H.-P."/>
            <person name="Eisen J.A."/>
        </authorList>
    </citation>
    <scope>NUCLEOTIDE SEQUENCE</scope>
    <source>
        <strain>DSM 1100</strain>
    </source>
</reference>
<dbReference type="InterPro" id="IPR049304">
    <property type="entry name" value="Gly_rich_dom"/>
</dbReference>
<dbReference type="eggNOG" id="COG3405">
    <property type="taxonomic scope" value="Bacteria"/>
</dbReference>
<accession>F4KZ02</accession>
<sequence>MKKNHTCLPGHNPSFGARFPSLLFQSISLFMVMSFCLTTSMYAQSLTYNSSGTFIVPTGVTSITVQSWGAGGGGASGSSANRGGGGGGAFATSTFAVVPGASYTVTVGTGGAPGVNGGNSSFGIVVIAVGGSAAPGGLVGGAGGQAAACTPALAPNAFSGGNGGGSVAAGGDDAGGGGGGAASSTANGGHGAAGTSSTPGAGGQFGGNGNVGAGTGQPGDGGNGADDSFAADAQNGFAPGGGGGGMSESLLSDSGDGANGRVVVSWACGLDVSNFSVAVTEPVCEDGPATVVLSSNTVPDGTYSVVYSVSGANTSSNNNATVTFTGGTGSFTTGNLNNDGNTTITINSLGCANPSNNTDSFVVDDGPAQPGAITGGTSVCDNVPGLMYSIAAVPGATSYTWTVPVGWQITAGQGTTSITVTSGALFQGGVVSVVANNTCGSGVPRVLGVLPNANNIGFFVTLLNEVTLCEDEVDNPLILLTDNLEGGDPTGSQTFAWQVSTTSPAGPFVAGADAGEADDQVYNNVLDDYNTPGVYYFRRIITNNAYCGTADISMVITLNIDSEIESFSYDPDTVVYCANTAITPLAPTITGGVGATFTISPALPAGLSFDAATGTISGTPTTASPATNYTVVATTDCNSLTTVINITVAAAPVVTITGPVNSCEGDGSTLTVVVTATGGTAPYALAFGYTRIFIGENCDTLDNGPTGNAISQTGVFQISFTGFPAGTYNFGGTVIDANGCSGTDDNVEFTIYAEPVGEALTKTIYSCNRVNVNLQNQIDCNLPSTFSWYSVASVGSSVAYNNPNVDGETINPTDTVDIFDLLTNTTTVNQTIIYRVVPTSVAGGCVGEPFYITVIVLPPTEPACLSCMGEVNVSLDANCKFTVLPNHVIDFDRCENGQVLRDALEVVISGTKGSNIITCAGTYTYVVRLKPEYVRCFVFSPCWGKITAEDKTAPELICAPADVTLDCYDVNYVLNERRTIGNVGAPNSPRPAANATDGRTINNAEGIPGLAFGDNCQLGLIPPALVPDNIKNLGYAYYKDNCRDCGCRVTLKWTDKVIFYSCTDPQFVQNGYYAKIEREWVATDCNGMRADAYIQNIYFTRPDLDDFVFSIGGPADRPVTGQTGVAAGTPGYDWVVEYQSCTPDKSLILHDDVTPYDTSYFHTSSNYRLIYLDKLECNYSVSIKDTEFPICGGKGVKIDRALYVFDWCAGKIVDTFHILIKIGDFKAPTATYEHHAPYVISTGPMDCTAAFPITAAGIKSAFGVEIKDNCTLTNISVSVYTKDRYVKGILVYEGPDSPYAAEEDEDNCLIQWEKVDYAIMNGNMIGVPVGRHVMKIEAFDGCYNSSTLCFEFEVKDKIAPVMKCDDDLHISLSNANGYVDGYAQVTAADIDEGSWDNCKLAWIAVRRNVPTSCTASFIQKGYDSNGNGKIDAAPFDDPKDAPANWKWIVDGKEVVDGIDNNGDGDIFDRGEFFATKGGKIMTPLQDAVDFFCCDLAERVTIELWGADTADNPATTSVDESNWNYCWNDVLIEDKVAPTCVAPWDITVDCDEKNLAIIEDKVASAAVFGDVSITTGSDCANLDTVYTVTKNLKCGYGKIVRSWALTKRNG</sequence>
<keyword evidence="2" id="KW-1133">Transmembrane helix</keyword>
<protein>
    <submittedName>
        <fullName evidence="6">Ig family protein</fullName>
    </submittedName>
</protein>
<feature type="domain" description="Glycine-rich" evidence="5">
    <location>
        <begin position="51"/>
        <end position="266"/>
    </location>
</feature>
<dbReference type="eggNOG" id="COG2911">
    <property type="taxonomic scope" value="Bacteria"/>
</dbReference>
<dbReference type="eggNOG" id="COG3210">
    <property type="taxonomic scope" value="Bacteria"/>
</dbReference>
<dbReference type="GO" id="GO:0016020">
    <property type="term" value="C:membrane"/>
    <property type="evidence" value="ECO:0007669"/>
    <property type="project" value="InterPro"/>
</dbReference>
<gene>
    <name evidence="6" type="ordered locus">Halhy_4857</name>
</gene>
<feature type="transmembrane region" description="Helical" evidence="2">
    <location>
        <begin position="21"/>
        <end position="43"/>
    </location>
</feature>
<evidence type="ECO:0000256" key="1">
    <source>
        <dbReference type="SAM" id="MobiDB-lite"/>
    </source>
</evidence>